<feature type="transmembrane region" description="Helical" evidence="7">
    <location>
        <begin position="12"/>
        <end position="34"/>
    </location>
</feature>
<evidence type="ECO:0000256" key="1">
    <source>
        <dbReference type="ARBA" id="ARBA00004418"/>
    </source>
</evidence>
<evidence type="ECO:0000313" key="9">
    <source>
        <dbReference type="EMBL" id="MCU6764575.1"/>
    </source>
</evidence>
<accession>A0ABT2TQS5</accession>
<dbReference type="Pfam" id="PF16822">
    <property type="entry name" value="ALGX"/>
    <property type="match status" value="1"/>
</dbReference>
<dbReference type="InterPro" id="IPR031811">
    <property type="entry name" value="ALGX/ALGJ_SGNH-like"/>
</dbReference>
<keyword evidence="5" id="KW-0574">Periplasm</keyword>
<evidence type="ECO:0000259" key="8">
    <source>
        <dbReference type="Pfam" id="PF16822"/>
    </source>
</evidence>
<evidence type="ECO:0000256" key="5">
    <source>
        <dbReference type="ARBA" id="ARBA00022764"/>
    </source>
</evidence>
<evidence type="ECO:0000313" key="10">
    <source>
        <dbReference type="Proteomes" id="UP001652409"/>
    </source>
</evidence>
<dbReference type="EMBL" id="JAOQJL010000005">
    <property type="protein sequence ID" value="MCU6764575.1"/>
    <property type="molecule type" value="Genomic_DNA"/>
</dbReference>
<dbReference type="RefSeq" id="WP_262582672.1">
    <property type="nucleotide sequence ID" value="NZ_JAOQJL010000005.1"/>
</dbReference>
<keyword evidence="4" id="KW-0732">Signal</keyword>
<dbReference type="Proteomes" id="UP001652409">
    <property type="component" value="Unassembled WGS sequence"/>
</dbReference>
<evidence type="ECO:0000256" key="6">
    <source>
        <dbReference type="ARBA" id="ARBA00022841"/>
    </source>
</evidence>
<protein>
    <submittedName>
        <fullName evidence="9">DHHW family protein</fullName>
    </submittedName>
</protein>
<comment type="caution">
    <text evidence="9">The sequence shown here is derived from an EMBL/GenBank/DDBJ whole genome shotgun (WGS) entry which is preliminary data.</text>
</comment>
<keyword evidence="7" id="KW-0472">Membrane</keyword>
<gene>
    <name evidence="9" type="ORF">OCV61_04015</name>
</gene>
<keyword evidence="6" id="KW-0016">Alginate biosynthesis</keyword>
<keyword evidence="7" id="KW-1133">Transmembrane helix</keyword>
<name>A0ABT2TQS5_9FIRM</name>
<evidence type="ECO:0000256" key="3">
    <source>
        <dbReference type="ARBA" id="ARBA00022679"/>
    </source>
</evidence>
<keyword evidence="7" id="KW-0812">Transmembrane</keyword>
<organism evidence="9 10">
    <name type="scientific">Blautia ammoniilytica</name>
    <dbReference type="NCBI Taxonomy" id="2981782"/>
    <lineage>
        <taxon>Bacteria</taxon>
        <taxon>Bacillati</taxon>
        <taxon>Bacillota</taxon>
        <taxon>Clostridia</taxon>
        <taxon>Lachnospirales</taxon>
        <taxon>Lachnospiraceae</taxon>
        <taxon>Blautia</taxon>
    </lineage>
</organism>
<evidence type="ECO:0000256" key="2">
    <source>
        <dbReference type="ARBA" id="ARBA00005182"/>
    </source>
</evidence>
<evidence type="ECO:0000256" key="7">
    <source>
        <dbReference type="SAM" id="Phobius"/>
    </source>
</evidence>
<feature type="domain" description="AlgX/AlgJ SGNH hydrolase-like" evidence="8">
    <location>
        <begin position="139"/>
        <end position="245"/>
    </location>
</feature>
<sequence>MKMKRKRFSYQYFFHIMGILFAILLLIFMIFSLVKPDRSFSEKENRVLSSRPGFDLSQIASGNYETQYETYVNDQFPLRDLWVTIKAATDRVLGKTDGNGVYLGKSGYLMEDFTPPSKEQLDRTLNAMTAFASNHPDLKQYVLIAPNAVNILKDKLPASAPVKDQNQYLDAVRDAVTAQGVTFIDVRDTLTSHKDDGIYYHTDHHWTTQGAYFAFLQAAGAMDLDSSSIPYDKLPVTTHFQGTLSAKSGFRSNETDEIDVFLPRNEDTPASVVNYVSQQKKSASFYSTEQLDTRDKYAMFFGGNFPQIKISTATESERTLLVLKDSYANCFVPFLAPYYRTIIMIDPRYYYGDLEELMEVENIQEVLYLYNANTFFSDTSLELALTPQQGA</sequence>
<keyword evidence="10" id="KW-1185">Reference proteome</keyword>
<keyword evidence="3" id="KW-0808">Transferase</keyword>
<comment type="pathway">
    <text evidence="2">Glycan biosynthesis; alginate biosynthesis.</text>
</comment>
<evidence type="ECO:0000256" key="4">
    <source>
        <dbReference type="ARBA" id="ARBA00022729"/>
    </source>
</evidence>
<proteinExistence type="predicted"/>
<reference evidence="9 10" key="1">
    <citation type="journal article" date="2021" name="ISME Commun">
        <title>Automated analysis of genomic sequences facilitates high-throughput and comprehensive description of bacteria.</title>
        <authorList>
            <person name="Hitch T.C.A."/>
        </authorList>
    </citation>
    <scope>NUCLEOTIDE SEQUENCE [LARGE SCALE GENOMIC DNA]</scope>
    <source>
        <strain evidence="9 10">Sanger_23</strain>
    </source>
</reference>
<comment type="subcellular location">
    <subcellularLocation>
        <location evidence="1">Periplasm</location>
    </subcellularLocation>
</comment>